<dbReference type="GO" id="GO:0005634">
    <property type="term" value="C:nucleus"/>
    <property type="evidence" value="ECO:0007669"/>
    <property type="project" value="TreeGrafter"/>
</dbReference>
<feature type="domain" description="Protein kinase" evidence="1">
    <location>
        <begin position="104"/>
        <end position="363"/>
    </location>
</feature>
<gene>
    <name evidence="2" type="ORF">POCTA_138.1.T0150304</name>
</gene>
<protein>
    <recommendedName>
        <fullName evidence="1">Protein kinase domain-containing protein</fullName>
    </recommendedName>
</protein>
<dbReference type="GO" id="GO:0005524">
    <property type="term" value="F:ATP binding"/>
    <property type="evidence" value="ECO:0007669"/>
    <property type="project" value="InterPro"/>
</dbReference>
<dbReference type="Pfam" id="PF00069">
    <property type="entry name" value="Pkinase"/>
    <property type="match status" value="1"/>
</dbReference>
<dbReference type="Proteomes" id="UP000683925">
    <property type="component" value="Unassembled WGS sequence"/>
</dbReference>
<dbReference type="InterPro" id="IPR000719">
    <property type="entry name" value="Prot_kinase_dom"/>
</dbReference>
<organism evidence="2 3">
    <name type="scientific">Paramecium octaurelia</name>
    <dbReference type="NCBI Taxonomy" id="43137"/>
    <lineage>
        <taxon>Eukaryota</taxon>
        <taxon>Sar</taxon>
        <taxon>Alveolata</taxon>
        <taxon>Ciliophora</taxon>
        <taxon>Intramacronucleata</taxon>
        <taxon>Oligohymenophorea</taxon>
        <taxon>Peniculida</taxon>
        <taxon>Parameciidae</taxon>
        <taxon>Paramecium</taxon>
    </lineage>
</organism>
<evidence type="ECO:0000259" key="1">
    <source>
        <dbReference type="PROSITE" id="PS50011"/>
    </source>
</evidence>
<proteinExistence type="predicted"/>
<comment type="caution">
    <text evidence="2">The sequence shown here is derived from an EMBL/GenBank/DDBJ whole genome shotgun (WGS) entry which is preliminary data.</text>
</comment>
<dbReference type="OMA" id="ELRICQY"/>
<name>A0A8S1SZL4_PAROT</name>
<dbReference type="PROSITE" id="PS50011">
    <property type="entry name" value="PROTEIN_KINASE_DOM"/>
    <property type="match status" value="1"/>
</dbReference>
<evidence type="ECO:0000313" key="3">
    <source>
        <dbReference type="Proteomes" id="UP000683925"/>
    </source>
</evidence>
<evidence type="ECO:0000313" key="2">
    <source>
        <dbReference type="EMBL" id="CAD8143972.1"/>
    </source>
</evidence>
<dbReference type="PANTHER" id="PTHR44167:SF18">
    <property type="entry name" value="PROTEIN KINASE DOMAIN-CONTAINING PROTEIN"/>
    <property type="match status" value="1"/>
</dbReference>
<reference evidence="2" key="1">
    <citation type="submission" date="2021-01" db="EMBL/GenBank/DDBJ databases">
        <authorList>
            <consortium name="Genoscope - CEA"/>
            <person name="William W."/>
        </authorList>
    </citation>
    <scope>NUCLEOTIDE SEQUENCE</scope>
</reference>
<dbReference type="InterPro" id="IPR008271">
    <property type="entry name" value="Ser/Thr_kinase_AS"/>
</dbReference>
<dbReference type="GO" id="GO:0044773">
    <property type="term" value="P:mitotic DNA damage checkpoint signaling"/>
    <property type="evidence" value="ECO:0007669"/>
    <property type="project" value="TreeGrafter"/>
</dbReference>
<sequence>MKASDTHIYQCYLQFSNQGQFSQQKFTIYDTYLTIQIGEANELKVEYCSQDVVFEWKLDDGNQCEVIVITENYSYTYRGSKQTIQNLKQYLDGKVFYGNFMSQYKEIQILKKTKQGEIIKYYSKHQNIEVIAKRLNFTQNLERHSKSLVLNELRICQYLSQFNQESILKLREFYQEKNKIILIFDYCEGGTLYSFMAQKNFCPSYVDIRKIMKKLLFAIKFLHKHNIMHRDIKMDNIMLLENNNPNSIQVIDFGFSTFIDDKPYIIERCGTPGYIAPELYSEDPYDELIDIYSLAQIFFTLLTGRKFAFESHSFKTFAQLHHKQQTIIRESTKNEIIVDLFLKMTATPEKRFNTTQCLNHQYFEKTSKIKQQLTCLKFPLLKTPFQLVKQKEQQHSKDHQDKFINQK</sequence>
<dbReference type="GO" id="GO:0004674">
    <property type="term" value="F:protein serine/threonine kinase activity"/>
    <property type="evidence" value="ECO:0007669"/>
    <property type="project" value="TreeGrafter"/>
</dbReference>
<dbReference type="GO" id="GO:0005737">
    <property type="term" value="C:cytoplasm"/>
    <property type="evidence" value="ECO:0007669"/>
    <property type="project" value="TreeGrafter"/>
</dbReference>
<accession>A0A8S1SZL4</accession>
<dbReference type="OrthoDB" id="4062651at2759"/>
<dbReference type="EMBL" id="CAJJDP010000015">
    <property type="protein sequence ID" value="CAD8143972.1"/>
    <property type="molecule type" value="Genomic_DNA"/>
</dbReference>
<dbReference type="AlphaFoldDB" id="A0A8S1SZL4"/>
<keyword evidence="3" id="KW-1185">Reference proteome</keyword>
<dbReference type="PROSITE" id="PS00108">
    <property type="entry name" value="PROTEIN_KINASE_ST"/>
    <property type="match status" value="1"/>
</dbReference>
<dbReference type="PANTHER" id="PTHR44167">
    <property type="entry name" value="OVARIAN-SPECIFIC SERINE/THREONINE-PROTEIN KINASE LOK-RELATED"/>
    <property type="match status" value="1"/>
</dbReference>
<dbReference type="SMART" id="SM00220">
    <property type="entry name" value="S_TKc"/>
    <property type="match status" value="1"/>
</dbReference>